<evidence type="ECO:0000313" key="2">
    <source>
        <dbReference type="Proteomes" id="UP000437068"/>
    </source>
</evidence>
<organism evidence="1 2">
    <name type="scientific">Phytophthora fragariae</name>
    <dbReference type="NCBI Taxonomy" id="53985"/>
    <lineage>
        <taxon>Eukaryota</taxon>
        <taxon>Sar</taxon>
        <taxon>Stramenopiles</taxon>
        <taxon>Oomycota</taxon>
        <taxon>Peronosporomycetes</taxon>
        <taxon>Peronosporales</taxon>
        <taxon>Peronosporaceae</taxon>
        <taxon>Phytophthora</taxon>
    </lineage>
</organism>
<proteinExistence type="predicted"/>
<accession>A0A6A4AVZ7</accession>
<protein>
    <submittedName>
        <fullName evidence="1">Uncharacterized protein</fullName>
    </submittedName>
</protein>
<gene>
    <name evidence="1" type="ORF">PF001_g32006</name>
</gene>
<dbReference type="EMBL" id="QXGE01007977">
    <property type="protein sequence ID" value="KAE9262576.1"/>
    <property type="molecule type" value="Genomic_DNA"/>
</dbReference>
<sequence>MLPMFREQWADVDLLLDPFFFHLPTIQDEITWYPGIISRAANAGNPAQDQGEPNDLLEALVEADTHDHWRNHYRDRPQDHPARRIGCLVAKFNPATGSQPPQ</sequence>
<dbReference type="AlphaFoldDB" id="A0A6A4AVZ7"/>
<comment type="caution">
    <text evidence="1">The sequence shown here is derived from an EMBL/GenBank/DDBJ whole genome shotgun (WGS) entry which is preliminary data.</text>
</comment>
<evidence type="ECO:0000313" key="1">
    <source>
        <dbReference type="EMBL" id="KAE9262576.1"/>
    </source>
</evidence>
<reference evidence="1 2" key="1">
    <citation type="submission" date="2018-08" db="EMBL/GenBank/DDBJ databases">
        <title>Genomic investigation of the strawberry pathogen Phytophthora fragariae indicates pathogenicity is determined by transcriptional variation in three key races.</title>
        <authorList>
            <person name="Adams T.M."/>
            <person name="Armitage A.D."/>
            <person name="Sobczyk M.K."/>
            <person name="Bates H.J."/>
            <person name="Dunwell J.M."/>
            <person name="Nellist C.F."/>
            <person name="Harrison R.J."/>
        </authorList>
    </citation>
    <scope>NUCLEOTIDE SEQUENCE [LARGE SCALE GENOMIC DNA]</scope>
    <source>
        <strain evidence="1 2">A4</strain>
    </source>
</reference>
<name>A0A6A4AVZ7_9STRA</name>
<dbReference type="Proteomes" id="UP000437068">
    <property type="component" value="Unassembled WGS sequence"/>
</dbReference>